<keyword evidence="1" id="KW-0479">Metal-binding</keyword>
<dbReference type="SMART" id="SM01328">
    <property type="entry name" value="zf-3CxxC"/>
    <property type="match status" value="1"/>
</dbReference>
<evidence type="ECO:0000256" key="1">
    <source>
        <dbReference type="ARBA" id="ARBA00022723"/>
    </source>
</evidence>
<reference evidence="5" key="1">
    <citation type="journal article" date="2023" name="Mol. Phylogenet. Evol.">
        <title>Genome-scale phylogeny and comparative genomics of the fungal order Sordariales.</title>
        <authorList>
            <person name="Hensen N."/>
            <person name="Bonometti L."/>
            <person name="Westerberg I."/>
            <person name="Brannstrom I.O."/>
            <person name="Guillou S."/>
            <person name="Cros-Aarteil S."/>
            <person name="Calhoun S."/>
            <person name="Haridas S."/>
            <person name="Kuo A."/>
            <person name="Mondo S."/>
            <person name="Pangilinan J."/>
            <person name="Riley R."/>
            <person name="LaButti K."/>
            <person name="Andreopoulos B."/>
            <person name="Lipzen A."/>
            <person name="Chen C."/>
            <person name="Yan M."/>
            <person name="Daum C."/>
            <person name="Ng V."/>
            <person name="Clum A."/>
            <person name="Steindorff A."/>
            <person name="Ohm R.A."/>
            <person name="Martin F."/>
            <person name="Silar P."/>
            <person name="Natvig D.O."/>
            <person name="Lalanne C."/>
            <person name="Gautier V."/>
            <person name="Ament-Velasquez S.L."/>
            <person name="Kruys A."/>
            <person name="Hutchinson M.I."/>
            <person name="Powell A.J."/>
            <person name="Barry K."/>
            <person name="Miller A.N."/>
            <person name="Grigoriev I.V."/>
            <person name="Debuchy R."/>
            <person name="Gladieux P."/>
            <person name="Hiltunen Thoren M."/>
            <person name="Johannesson H."/>
        </authorList>
    </citation>
    <scope>NUCLEOTIDE SEQUENCE</scope>
    <source>
        <strain evidence="5">CBS 123565</strain>
    </source>
</reference>
<evidence type="ECO:0000259" key="4">
    <source>
        <dbReference type="SMART" id="SM01328"/>
    </source>
</evidence>
<sequence>MVVARNKTAVMYPNLHDDVLTFLDGTINPEPRFNKNDETGNKVDKDYSTHIMGNFTCRNGFSGHCPNKVWGSKKIAIVIRRYPNHGYNALVFKQRCKSCNSLGIMKIDENSYIERVAYRLKKWAKIPMETLSYTAPRGPPHESHLCEGCKQGYCLGGLSLE</sequence>
<dbReference type="EMBL" id="MU853405">
    <property type="protein sequence ID" value="KAK4135743.1"/>
    <property type="molecule type" value="Genomic_DNA"/>
</dbReference>
<dbReference type="InterPro" id="IPR027377">
    <property type="entry name" value="ZAR1/RTP1-5-like_Znf-3CxxC"/>
</dbReference>
<dbReference type="AlphaFoldDB" id="A0AAN6ZF94"/>
<feature type="domain" description="3CxxC-type" evidence="4">
    <location>
        <begin position="50"/>
        <end position="152"/>
    </location>
</feature>
<evidence type="ECO:0000256" key="2">
    <source>
        <dbReference type="ARBA" id="ARBA00022771"/>
    </source>
</evidence>
<keyword evidence="2" id="KW-0863">Zinc-finger</keyword>
<name>A0AAN6ZF94_9PEZI</name>
<evidence type="ECO:0000313" key="6">
    <source>
        <dbReference type="Proteomes" id="UP001304895"/>
    </source>
</evidence>
<keyword evidence="3" id="KW-0862">Zinc</keyword>
<evidence type="ECO:0000256" key="3">
    <source>
        <dbReference type="ARBA" id="ARBA00022833"/>
    </source>
</evidence>
<organism evidence="5 6">
    <name type="scientific">Trichocladium antarcticum</name>
    <dbReference type="NCBI Taxonomy" id="1450529"/>
    <lineage>
        <taxon>Eukaryota</taxon>
        <taxon>Fungi</taxon>
        <taxon>Dikarya</taxon>
        <taxon>Ascomycota</taxon>
        <taxon>Pezizomycotina</taxon>
        <taxon>Sordariomycetes</taxon>
        <taxon>Sordariomycetidae</taxon>
        <taxon>Sordariales</taxon>
        <taxon>Chaetomiaceae</taxon>
        <taxon>Trichocladium</taxon>
    </lineage>
</organism>
<dbReference type="GO" id="GO:0008270">
    <property type="term" value="F:zinc ion binding"/>
    <property type="evidence" value="ECO:0007669"/>
    <property type="project" value="UniProtKB-KW"/>
</dbReference>
<proteinExistence type="predicted"/>
<comment type="caution">
    <text evidence="5">The sequence shown here is derived from an EMBL/GenBank/DDBJ whole genome shotgun (WGS) entry which is preliminary data.</text>
</comment>
<accession>A0AAN6ZF94</accession>
<keyword evidence="6" id="KW-1185">Reference proteome</keyword>
<reference evidence="5" key="2">
    <citation type="submission" date="2023-05" db="EMBL/GenBank/DDBJ databases">
        <authorList>
            <consortium name="Lawrence Berkeley National Laboratory"/>
            <person name="Steindorff A."/>
            <person name="Hensen N."/>
            <person name="Bonometti L."/>
            <person name="Westerberg I."/>
            <person name="Brannstrom I.O."/>
            <person name="Guillou S."/>
            <person name="Cros-Aarteil S."/>
            <person name="Calhoun S."/>
            <person name="Haridas S."/>
            <person name="Kuo A."/>
            <person name="Mondo S."/>
            <person name="Pangilinan J."/>
            <person name="Riley R."/>
            <person name="Labutti K."/>
            <person name="Andreopoulos B."/>
            <person name="Lipzen A."/>
            <person name="Chen C."/>
            <person name="Yanf M."/>
            <person name="Daum C."/>
            <person name="Ng V."/>
            <person name="Clum A."/>
            <person name="Ohm R."/>
            <person name="Martin F."/>
            <person name="Silar P."/>
            <person name="Natvig D."/>
            <person name="Lalanne C."/>
            <person name="Gautier V."/>
            <person name="Ament-Velasquez S.L."/>
            <person name="Kruys A."/>
            <person name="Hutchinson M.I."/>
            <person name="Powell A.J."/>
            <person name="Barry K."/>
            <person name="Miller A.N."/>
            <person name="Grigoriev I.V."/>
            <person name="Debuchy R."/>
            <person name="Gladieux P."/>
            <person name="Thoren M.H."/>
            <person name="Johannesson H."/>
        </authorList>
    </citation>
    <scope>NUCLEOTIDE SEQUENCE</scope>
    <source>
        <strain evidence="5">CBS 123565</strain>
    </source>
</reference>
<protein>
    <recommendedName>
        <fullName evidence="4">3CxxC-type domain-containing protein</fullName>
    </recommendedName>
</protein>
<evidence type="ECO:0000313" key="5">
    <source>
        <dbReference type="EMBL" id="KAK4135743.1"/>
    </source>
</evidence>
<gene>
    <name evidence="5" type="ORF">BT67DRAFT_259273</name>
</gene>
<dbReference type="Pfam" id="PF13695">
    <property type="entry name" value="Zn_ribbon_3CxxC"/>
    <property type="match status" value="1"/>
</dbReference>
<dbReference type="Proteomes" id="UP001304895">
    <property type="component" value="Unassembled WGS sequence"/>
</dbReference>